<keyword evidence="1" id="KW-0547">Nucleotide-binding</keyword>
<feature type="domain" description="ABC transporter" evidence="6">
    <location>
        <begin position="8"/>
        <end position="217"/>
    </location>
</feature>
<dbReference type="Pfam" id="PF00005">
    <property type="entry name" value="ABC_tran"/>
    <property type="match status" value="2"/>
</dbReference>
<organism evidence="7 8">
    <name type="scientific">Roseovarius nanhaiticus</name>
    <dbReference type="NCBI Taxonomy" id="573024"/>
    <lineage>
        <taxon>Bacteria</taxon>
        <taxon>Pseudomonadati</taxon>
        <taxon>Pseudomonadota</taxon>
        <taxon>Alphaproteobacteria</taxon>
        <taxon>Rhodobacterales</taxon>
        <taxon>Roseobacteraceae</taxon>
        <taxon>Roseovarius</taxon>
    </lineage>
</organism>
<dbReference type="OrthoDB" id="9808609at2"/>
<dbReference type="FunFam" id="3.40.50.300:FF:000309">
    <property type="entry name" value="ABC transporter ATP-binding protein"/>
    <property type="match status" value="1"/>
</dbReference>
<accession>A0A1N7GDI7</accession>
<dbReference type="InterPro" id="IPR017871">
    <property type="entry name" value="ABC_transporter-like_CS"/>
</dbReference>
<dbReference type="GO" id="GO:0003677">
    <property type="term" value="F:DNA binding"/>
    <property type="evidence" value="ECO:0007669"/>
    <property type="project" value="InterPro"/>
</dbReference>
<evidence type="ECO:0000313" key="7">
    <source>
        <dbReference type="EMBL" id="SIS10610.1"/>
    </source>
</evidence>
<feature type="region of interest" description="Disordered" evidence="5">
    <location>
        <begin position="502"/>
        <end position="535"/>
    </location>
</feature>
<evidence type="ECO:0000256" key="3">
    <source>
        <dbReference type="ARBA" id="ARBA00049360"/>
    </source>
</evidence>
<dbReference type="Gene3D" id="1.10.287.380">
    <property type="entry name" value="Valyl-tRNA synthetase, C-terminal domain"/>
    <property type="match status" value="1"/>
</dbReference>
<evidence type="ECO:0000259" key="6">
    <source>
        <dbReference type="PROSITE" id="PS50893"/>
    </source>
</evidence>
<feature type="compositionally biased region" description="Low complexity" evidence="5">
    <location>
        <begin position="507"/>
        <end position="520"/>
    </location>
</feature>
<proteinExistence type="inferred from homology"/>
<evidence type="ECO:0000256" key="1">
    <source>
        <dbReference type="ARBA" id="ARBA00022741"/>
    </source>
</evidence>
<dbReference type="GO" id="GO:0005524">
    <property type="term" value="F:ATP binding"/>
    <property type="evidence" value="ECO:0007669"/>
    <property type="project" value="UniProtKB-KW"/>
</dbReference>
<dbReference type="InterPro" id="IPR051309">
    <property type="entry name" value="ABCF_ATPase"/>
</dbReference>
<dbReference type="AlphaFoldDB" id="A0A1N7GDI7"/>
<evidence type="ECO:0000256" key="2">
    <source>
        <dbReference type="ARBA" id="ARBA00022840"/>
    </source>
</evidence>
<reference evidence="7 8" key="1">
    <citation type="submission" date="2017-01" db="EMBL/GenBank/DDBJ databases">
        <authorList>
            <person name="Mah S.A."/>
            <person name="Swanson W.J."/>
            <person name="Moy G.W."/>
            <person name="Vacquier V.D."/>
        </authorList>
    </citation>
    <scope>NUCLEOTIDE SEQUENCE [LARGE SCALE GENOMIC DNA]</scope>
    <source>
        <strain evidence="7 8">DSM 29590</strain>
    </source>
</reference>
<dbReference type="SMART" id="SM00382">
    <property type="entry name" value="AAA"/>
    <property type="match status" value="2"/>
</dbReference>
<sequence>MAARPPLLQLSDISLTFGGDPVFADLSLVVQPGDRVALVGRNGSGKSTLMKVMAGLVEPDAGTRVIAPASSVGYMEQDPDMAGFATLGDFAASQLDPAEHYRVEMAGEGLKFDPARAVETASGGERRRAALAKLMAEAPELMLLDEPTNHLDIEAIAWLENTLKDTRTGYVLISHDRAFLRELTRATLWIDRGMVRRQEKGFTHFEEWRDKVWEDEDQQRHKLNRKIKSEARWAVEGISARRKRNQGRVRALQDLRAERSSQIKRQGAAAMALEAGPKSGKKVIEAEGISKAYGDKVILQDFSLRVLRGDRIALVGPNGVGKTTLLNMLLGQEAPDTGTVSLGTNLMPAVFDQARAQLDPEMSLWDSLTGDPDMRVSGKADQILVRGSPRHVIGYLKEFLFDEAQARAPVRSLSGGEKARLLLAKLMARESNLLVLDEPTNDLDIETLDLLQELLDDYDGTIILVSHDRDFLDRIATTTIAMEGNGRATAYAGGWTDYQAQRQPEWAASASPAPKTTSKSQSNAQVSKDNPEKLSFTEKHRLAELPGVISRLEAEIAKLEGLMADPELFTREPVKFRKATEALTSRQEALASAEEEWLMLEEKAG</sequence>
<evidence type="ECO:0000256" key="4">
    <source>
        <dbReference type="ARBA" id="ARBA00061478"/>
    </source>
</evidence>
<keyword evidence="2 7" id="KW-0067">ATP-binding</keyword>
<dbReference type="Proteomes" id="UP000186019">
    <property type="component" value="Unassembled WGS sequence"/>
</dbReference>
<name>A0A1N7GDI7_9RHOB</name>
<dbReference type="CDD" id="cd03221">
    <property type="entry name" value="ABCF_EF-3"/>
    <property type="match status" value="2"/>
</dbReference>
<feature type="domain" description="ABC transporter" evidence="6">
    <location>
        <begin position="284"/>
        <end position="510"/>
    </location>
</feature>
<dbReference type="PANTHER" id="PTHR42855">
    <property type="entry name" value="ABC TRANSPORTER ATP-BINDING SUBUNIT"/>
    <property type="match status" value="1"/>
</dbReference>
<dbReference type="PANTHER" id="PTHR42855:SF1">
    <property type="entry name" value="ABC TRANSPORTER DOMAIN-CONTAINING PROTEIN"/>
    <property type="match status" value="1"/>
</dbReference>
<dbReference type="InterPro" id="IPR027417">
    <property type="entry name" value="P-loop_NTPase"/>
</dbReference>
<dbReference type="Gene3D" id="3.40.50.300">
    <property type="entry name" value="P-loop containing nucleotide triphosphate hydrolases"/>
    <property type="match status" value="2"/>
</dbReference>
<dbReference type="PROSITE" id="PS00211">
    <property type="entry name" value="ABC_TRANSPORTER_1"/>
    <property type="match status" value="1"/>
</dbReference>
<dbReference type="InterPro" id="IPR003439">
    <property type="entry name" value="ABC_transporter-like_ATP-bd"/>
</dbReference>
<dbReference type="InterPro" id="IPR032524">
    <property type="entry name" value="ABC_tran_C"/>
</dbReference>
<dbReference type="InterPro" id="IPR037118">
    <property type="entry name" value="Val-tRNA_synth_C_sf"/>
</dbReference>
<dbReference type="STRING" id="573024.SAMN05216208_0196"/>
<dbReference type="Pfam" id="PF16326">
    <property type="entry name" value="ABC_tran_CTD"/>
    <property type="match status" value="1"/>
</dbReference>
<keyword evidence="8" id="KW-1185">Reference proteome</keyword>
<dbReference type="InterPro" id="IPR003593">
    <property type="entry name" value="AAA+_ATPase"/>
</dbReference>
<dbReference type="PROSITE" id="PS50893">
    <property type="entry name" value="ABC_TRANSPORTER_2"/>
    <property type="match status" value="2"/>
</dbReference>
<evidence type="ECO:0000256" key="5">
    <source>
        <dbReference type="SAM" id="MobiDB-lite"/>
    </source>
</evidence>
<comment type="catalytic activity">
    <reaction evidence="3">
        <text>ATP + H2O = ADP + phosphate + H(+)</text>
        <dbReference type="Rhea" id="RHEA:13065"/>
        <dbReference type="ChEBI" id="CHEBI:15377"/>
        <dbReference type="ChEBI" id="CHEBI:15378"/>
        <dbReference type="ChEBI" id="CHEBI:30616"/>
        <dbReference type="ChEBI" id="CHEBI:43474"/>
        <dbReference type="ChEBI" id="CHEBI:456216"/>
    </reaction>
</comment>
<dbReference type="SUPFAM" id="SSF52540">
    <property type="entry name" value="P-loop containing nucleoside triphosphate hydrolases"/>
    <property type="match status" value="2"/>
</dbReference>
<evidence type="ECO:0000313" key="8">
    <source>
        <dbReference type="Proteomes" id="UP000186019"/>
    </source>
</evidence>
<comment type="similarity">
    <text evidence="4">Belongs to the ABC transporter superfamily. ABCF family. Uup subfamily.</text>
</comment>
<dbReference type="GO" id="GO:0016887">
    <property type="term" value="F:ATP hydrolysis activity"/>
    <property type="evidence" value="ECO:0007669"/>
    <property type="project" value="InterPro"/>
</dbReference>
<gene>
    <name evidence="7" type="ORF">SAMN05421666_1940</name>
</gene>
<dbReference type="EMBL" id="FTNV01000001">
    <property type="protein sequence ID" value="SIS10610.1"/>
    <property type="molecule type" value="Genomic_DNA"/>
</dbReference>
<dbReference type="RefSeq" id="WP_076532977.1">
    <property type="nucleotide sequence ID" value="NZ_FOAC01000001.1"/>
</dbReference>
<protein>
    <submittedName>
        <fullName evidence="7">ATP-binding cassette, subfamily F, uup</fullName>
    </submittedName>
</protein>